<dbReference type="Pfam" id="PF12833">
    <property type="entry name" value="HTH_18"/>
    <property type="match status" value="1"/>
</dbReference>
<dbReference type="GO" id="GO:0003700">
    <property type="term" value="F:DNA-binding transcription factor activity"/>
    <property type="evidence" value="ECO:0007669"/>
    <property type="project" value="InterPro"/>
</dbReference>
<dbReference type="PANTHER" id="PTHR46796:SF6">
    <property type="entry name" value="ARAC SUBFAMILY"/>
    <property type="match status" value="1"/>
</dbReference>
<dbReference type="PANTHER" id="PTHR46796">
    <property type="entry name" value="HTH-TYPE TRANSCRIPTIONAL ACTIVATOR RHAS-RELATED"/>
    <property type="match status" value="1"/>
</dbReference>
<evidence type="ECO:0000259" key="4">
    <source>
        <dbReference type="PROSITE" id="PS01124"/>
    </source>
</evidence>
<keyword evidence="3" id="KW-0804">Transcription</keyword>
<evidence type="ECO:0000256" key="1">
    <source>
        <dbReference type="ARBA" id="ARBA00023015"/>
    </source>
</evidence>
<dbReference type="InterPro" id="IPR020449">
    <property type="entry name" value="Tscrpt_reg_AraC-type_HTH"/>
</dbReference>
<organism evidence="5 6">
    <name type="scientific">Corynebacterium comes</name>
    <dbReference type="NCBI Taxonomy" id="2675218"/>
    <lineage>
        <taxon>Bacteria</taxon>
        <taxon>Bacillati</taxon>
        <taxon>Actinomycetota</taxon>
        <taxon>Actinomycetes</taxon>
        <taxon>Mycobacteriales</taxon>
        <taxon>Corynebacteriaceae</taxon>
        <taxon>Corynebacterium</taxon>
    </lineage>
</organism>
<dbReference type="PRINTS" id="PR00032">
    <property type="entry name" value="HTHARAC"/>
</dbReference>
<dbReference type="SMART" id="SM00342">
    <property type="entry name" value="HTH_ARAC"/>
    <property type="match status" value="1"/>
</dbReference>
<dbReference type="InterPro" id="IPR018060">
    <property type="entry name" value="HTH_AraC"/>
</dbReference>
<evidence type="ECO:0000256" key="2">
    <source>
        <dbReference type="ARBA" id="ARBA00023125"/>
    </source>
</evidence>
<dbReference type="PROSITE" id="PS01124">
    <property type="entry name" value="HTH_ARAC_FAMILY_2"/>
    <property type="match status" value="1"/>
</dbReference>
<proteinExistence type="predicted"/>
<feature type="domain" description="HTH araC/xylS-type" evidence="4">
    <location>
        <begin position="222"/>
        <end position="321"/>
    </location>
</feature>
<dbReference type="GO" id="GO:0043565">
    <property type="term" value="F:sequence-specific DNA binding"/>
    <property type="evidence" value="ECO:0007669"/>
    <property type="project" value="InterPro"/>
</dbReference>
<dbReference type="InterPro" id="IPR035418">
    <property type="entry name" value="AraC-bd_2"/>
</dbReference>
<keyword evidence="1" id="KW-0805">Transcription regulation</keyword>
<dbReference type="KEGG" id="ccoe:CETAM_10245"/>
<evidence type="ECO:0000313" key="6">
    <source>
        <dbReference type="Proteomes" id="UP000425178"/>
    </source>
</evidence>
<name>A0A6B8WF36_9CORY</name>
<dbReference type="Proteomes" id="UP000425178">
    <property type="component" value="Chromosome"/>
</dbReference>
<gene>
    <name evidence="5" type="primary">nphR</name>
    <name evidence="5" type="ORF">CETAM_10245</name>
</gene>
<accession>A0A6B8WF36</accession>
<dbReference type="InterPro" id="IPR050204">
    <property type="entry name" value="AraC_XylS_family_regulators"/>
</dbReference>
<evidence type="ECO:0000256" key="3">
    <source>
        <dbReference type="ARBA" id="ARBA00023163"/>
    </source>
</evidence>
<keyword evidence="6" id="KW-1185">Reference proteome</keyword>
<evidence type="ECO:0000313" key="5">
    <source>
        <dbReference type="EMBL" id="QGU05298.1"/>
    </source>
</evidence>
<keyword evidence="2" id="KW-0238">DNA-binding</keyword>
<protein>
    <submittedName>
        <fullName evidence="5">Transcriptional activator NphR</fullName>
    </submittedName>
</protein>
<reference evidence="5 6" key="1">
    <citation type="journal article" date="2021" name="Int. J. Syst. Evol. Microbiol.">
        <title>Classification of three corynebacterial strains isolated from a small paddock in North Rhine-Westphalia: proposal of &lt;i&gt;Corynebacterium kalinowskii&lt;/i&gt; sp. nov., &lt;i&gt;Corynebacterium comes&lt;/i&gt; sp. nov. and &lt;i&gt;Corynebacterium occultum&lt;/i&gt; sp. nov.</title>
        <authorList>
            <person name="Schaffert L."/>
            <person name="Ruwe M."/>
            <person name="Milse J."/>
            <person name="Hanuschka K."/>
            <person name="Ortseifen V."/>
            <person name="Droste J."/>
            <person name="Brandt D."/>
            <person name="Schl L."/>
            <person name="Kutter Y."/>
            <person name="Vinke S."/>
            <person name="Vieh P."/>
            <person name="Jacob L."/>
            <person name="L N.C."/>
            <person name="Schulte-Berndt E."/>
            <person name="Hain C."/>
            <person name="Linder M."/>
            <person name="Schmidt P."/>
            <person name="Wollenschl L."/>
            <person name="Luttermann T."/>
            <person name="Thieme E."/>
            <person name="Hassa J."/>
            <person name="Haak M."/>
            <person name="Wittchen M."/>
            <person name="Mentz A."/>
            <person name="Persicke M."/>
            <person name="Busche T."/>
            <person name="R C."/>
        </authorList>
    </citation>
    <scope>NUCLEOTIDE SEQUENCE [LARGE SCALE GENOMIC DNA]</scope>
    <source>
        <strain evidence="5 6">2019</strain>
    </source>
</reference>
<dbReference type="Pfam" id="PF14525">
    <property type="entry name" value="AraC_binding_2"/>
    <property type="match status" value="1"/>
</dbReference>
<dbReference type="Gene3D" id="1.10.10.60">
    <property type="entry name" value="Homeodomain-like"/>
    <property type="match status" value="1"/>
</dbReference>
<dbReference type="SUPFAM" id="SSF46689">
    <property type="entry name" value="Homeodomain-like"/>
    <property type="match status" value="1"/>
</dbReference>
<dbReference type="AlphaFoldDB" id="A0A6B8WF36"/>
<dbReference type="InterPro" id="IPR009057">
    <property type="entry name" value="Homeodomain-like_sf"/>
</dbReference>
<sequence length="338" mass="36822">MIRTGTQGAVTFDDADAFGRSITRVYRPVFHDDAGRQATVSPVHLPGGGGFRAALQSYQLDDVVLSTVHASGHEVDYAGTVAPDDSALKIYYVLDGAAVIRQEGREQTIGRGQLGVHDSMNPYQVWSDTGFESLIMVVPKSRLLTLGPAYHDLRAARFTPDEGPGRVALPYLRGLAHSIDEVGRGYGHQIARTTVDMLTMLFGSTLGAAPPEAESRRAGQRAAIERWIDGNLLAEDLSPGRIAREHFISTRTLHNLFAEVGTTSGAVVRERRLALAGDLLIRHPELAVVQVAQRAGFPDASYFSRCFRRQFECTPSEFREAGWVAGLRCGPDHLALQS</sequence>
<dbReference type="EMBL" id="CP046453">
    <property type="protein sequence ID" value="QGU05298.1"/>
    <property type="molecule type" value="Genomic_DNA"/>
</dbReference>